<organism evidence="1 2">
    <name type="scientific">Vibrio rotiferianus</name>
    <dbReference type="NCBI Taxonomy" id="190895"/>
    <lineage>
        <taxon>Bacteria</taxon>
        <taxon>Pseudomonadati</taxon>
        <taxon>Pseudomonadota</taxon>
        <taxon>Gammaproteobacteria</taxon>
        <taxon>Vibrionales</taxon>
        <taxon>Vibrionaceae</taxon>
        <taxon>Vibrio</taxon>
    </lineage>
</organism>
<comment type="caution">
    <text evidence="1">The sequence shown here is derived from an EMBL/GenBank/DDBJ whole genome shotgun (WGS) entry which is preliminary data.</text>
</comment>
<protein>
    <submittedName>
        <fullName evidence="1">Uncharacterized protein</fullName>
    </submittedName>
</protein>
<sequence>MVKMYGSEETRAFCCNCKEVTLHKYESFAKPKEVTEKKAKGFLSSLFATIVSSLMEGEATGDYKCTVCGTNLRTPDNLD</sequence>
<evidence type="ECO:0000313" key="1">
    <source>
        <dbReference type="EMBL" id="NOH50453.1"/>
    </source>
</evidence>
<gene>
    <name evidence="1" type="ORF">F0262_20635</name>
</gene>
<evidence type="ECO:0000313" key="2">
    <source>
        <dbReference type="Proteomes" id="UP000572072"/>
    </source>
</evidence>
<dbReference type="Proteomes" id="UP000572072">
    <property type="component" value="Unassembled WGS sequence"/>
</dbReference>
<name>A0A7Y3ZCM5_9VIBR</name>
<reference evidence="1 2" key="1">
    <citation type="submission" date="2019-08" db="EMBL/GenBank/DDBJ databases">
        <title>Draft genome sequencing and comparative genomics of hatchery-associated Vibrios.</title>
        <authorList>
            <person name="Kehlet-Delgado H."/>
            <person name="Mueller R.S."/>
        </authorList>
    </citation>
    <scope>NUCLEOTIDE SEQUENCE [LARGE SCALE GENOMIC DNA]</scope>
    <source>
        <strain evidence="1 2">00-78-3</strain>
    </source>
</reference>
<dbReference type="AlphaFoldDB" id="A0A7Y3ZCM5"/>
<accession>A0A7Y3ZCM5</accession>
<dbReference type="EMBL" id="VTYN01000030">
    <property type="protein sequence ID" value="NOH50453.1"/>
    <property type="molecule type" value="Genomic_DNA"/>
</dbReference>
<proteinExistence type="predicted"/>